<evidence type="ECO:0000313" key="3">
    <source>
        <dbReference type="Proteomes" id="UP000326951"/>
    </source>
</evidence>
<dbReference type="Pfam" id="PF03881">
    <property type="entry name" value="Fructosamin_kin"/>
    <property type="match status" value="1"/>
</dbReference>
<evidence type="ECO:0000256" key="1">
    <source>
        <dbReference type="PIRNR" id="PIRNR006221"/>
    </source>
</evidence>
<dbReference type="PIRSF" id="PIRSF006221">
    <property type="entry name" value="Ketosamine-3-kinase"/>
    <property type="match status" value="1"/>
</dbReference>
<dbReference type="AlphaFoldDB" id="A0A5K7X2N7"/>
<accession>A0A5K7X2N7</accession>
<dbReference type="Proteomes" id="UP000326951">
    <property type="component" value="Chromosome"/>
</dbReference>
<gene>
    <name evidence="2" type="ORF">St703_15980</name>
</gene>
<dbReference type="PANTHER" id="PTHR12149:SF8">
    <property type="entry name" value="PROTEIN-RIBULOSAMINE 3-KINASE"/>
    <property type="match status" value="1"/>
</dbReference>
<dbReference type="SUPFAM" id="SSF56112">
    <property type="entry name" value="Protein kinase-like (PK-like)"/>
    <property type="match status" value="1"/>
</dbReference>
<keyword evidence="1 2" id="KW-0808">Transferase</keyword>
<dbReference type="EMBL" id="AP021853">
    <property type="protein sequence ID" value="BBN98893.1"/>
    <property type="molecule type" value="Genomic_DNA"/>
</dbReference>
<dbReference type="Gene3D" id="3.30.200.20">
    <property type="entry name" value="Phosphorylase Kinase, domain 1"/>
    <property type="match status" value="1"/>
</dbReference>
<proteinExistence type="inferred from homology"/>
<dbReference type="InterPro" id="IPR011009">
    <property type="entry name" value="Kinase-like_dom_sf"/>
</dbReference>
<comment type="similarity">
    <text evidence="1">Belongs to the fructosamine kinase family.</text>
</comment>
<reference evidence="2 3" key="1">
    <citation type="submission" date="2019-09" db="EMBL/GenBank/DDBJ databases">
        <title>Complete genome sequence of Sporolactobacillus terrae 70-3.</title>
        <authorList>
            <person name="Tanaka N."/>
            <person name="Shiwa Y."/>
            <person name="Fujita N."/>
            <person name="Tanasupawat S."/>
        </authorList>
    </citation>
    <scope>NUCLEOTIDE SEQUENCE [LARGE SCALE GENOMIC DNA]</scope>
    <source>
        <strain evidence="2 3">70-3</strain>
    </source>
</reference>
<evidence type="ECO:0000313" key="2">
    <source>
        <dbReference type="EMBL" id="BBN98893.1"/>
    </source>
</evidence>
<dbReference type="InterPro" id="IPR016477">
    <property type="entry name" value="Fructo-/Ketosamine-3-kinase"/>
</dbReference>
<dbReference type="RefSeq" id="WP_152080475.1">
    <property type="nucleotide sequence ID" value="NZ_AP021853.1"/>
</dbReference>
<name>A0A5K7X2N7_9BACL</name>
<organism evidence="2 3">
    <name type="scientific">Sporolactobacillus terrae</name>
    <dbReference type="NCBI Taxonomy" id="269673"/>
    <lineage>
        <taxon>Bacteria</taxon>
        <taxon>Bacillati</taxon>
        <taxon>Bacillota</taxon>
        <taxon>Bacilli</taxon>
        <taxon>Bacillales</taxon>
        <taxon>Sporolactobacillaceae</taxon>
        <taxon>Sporolactobacillus</taxon>
    </lineage>
</organism>
<keyword evidence="1" id="KW-0418">Kinase</keyword>
<sequence length="279" mass="32172">MLSKQIITQLPLKSIHDVQSVPGGDINDAYSIYSGDRRYFLKLHKHTDNNFFTSEATGLELLRKAARTPKVIHKGVIGAQDYLILEWIAKGTRRNEAKLGRVLAHVHRQTDTRFGFAFNSYAGQLPQDNRREKDWATFYLERKLGPLIGYAEARGYWNVTRQQAFERFGERFSQTYKNRTVTPSLLHGDLWGGNIMYDRNGDPVLIDPSVFYGNREMDLAMTLLFGGFGSEFYQAYQEAYPLEEGWQARVPWYQLYYLLCHLIMFGEGYGAAVDRALRS</sequence>
<dbReference type="PANTHER" id="PTHR12149">
    <property type="entry name" value="FRUCTOSAMINE 3 KINASE-RELATED PROTEIN"/>
    <property type="match status" value="1"/>
</dbReference>
<dbReference type="GO" id="GO:0016301">
    <property type="term" value="F:kinase activity"/>
    <property type="evidence" value="ECO:0007669"/>
    <property type="project" value="UniProtKB-UniRule"/>
</dbReference>
<protein>
    <submittedName>
        <fullName evidence="2">Aminoglycoside phosphotransferase</fullName>
    </submittedName>
</protein>
<dbReference type="Gene3D" id="3.90.1200.10">
    <property type="match status" value="1"/>
</dbReference>